<proteinExistence type="predicted"/>
<dbReference type="Proteomes" id="UP000026915">
    <property type="component" value="Chromosome 1"/>
</dbReference>
<dbReference type="InParanoid" id="A0A061DNS6"/>
<dbReference type="Gramene" id="EOX94082">
    <property type="protein sequence ID" value="EOX94082"/>
    <property type="gene ID" value="TCM_003182"/>
</dbReference>
<dbReference type="EMBL" id="CM001879">
    <property type="protein sequence ID" value="EOX94082.1"/>
    <property type="molecule type" value="Genomic_DNA"/>
</dbReference>
<organism evidence="1 2">
    <name type="scientific">Theobroma cacao</name>
    <name type="common">Cacao</name>
    <name type="synonym">Cocoa</name>
    <dbReference type="NCBI Taxonomy" id="3641"/>
    <lineage>
        <taxon>Eukaryota</taxon>
        <taxon>Viridiplantae</taxon>
        <taxon>Streptophyta</taxon>
        <taxon>Embryophyta</taxon>
        <taxon>Tracheophyta</taxon>
        <taxon>Spermatophyta</taxon>
        <taxon>Magnoliopsida</taxon>
        <taxon>eudicotyledons</taxon>
        <taxon>Gunneridae</taxon>
        <taxon>Pentapetalae</taxon>
        <taxon>rosids</taxon>
        <taxon>malvids</taxon>
        <taxon>Malvales</taxon>
        <taxon>Malvaceae</taxon>
        <taxon>Byttnerioideae</taxon>
        <taxon>Theobroma</taxon>
    </lineage>
</organism>
<protein>
    <submittedName>
        <fullName evidence="1">Uncharacterized protein</fullName>
    </submittedName>
</protein>
<dbReference type="AlphaFoldDB" id="A0A061DNS6"/>
<evidence type="ECO:0000313" key="1">
    <source>
        <dbReference type="EMBL" id="EOX94082.1"/>
    </source>
</evidence>
<sequence>MRDLIIVAHRGDAKVDAKPYGVSIGIRGEEYLSRPRGSCHGLDGEFRVVTLV</sequence>
<evidence type="ECO:0000313" key="2">
    <source>
        <dbReference type="Proteomes" id="UP000026915"/>
    </source>
</evidence>
<keyword evidence="2" id="KW-1185">Reference proteome</keyword>
<accession>A0A061DNS6</accession>
<dbReference type="HOGENOM" id="CLU_3091181_0_0_1"/>
<reference evidence="1 2" key="1">
    <citation type="journal article" date="2013" name="Genome Biol.">
        <title>The genome sequence of the most widely cultivated cacao type and its use to identify candidate genes regulating pod color.</title>
        <authorList>
            <person name="Motamayor J.C."/>
            <person name="Mockaitis K."/>
            <person name="Schmutz J."/>
            <person name="Haiminen N."/>
            <person name="Iii D.L."/>
            <person name="Cornejo O."/>
            <person name="Findley S.D."/>
            <person name="Zheng P."/>
            <person name="Utro F."/>
            <person name="Royaert S."/>
            <person name="Saski C."/>
            <person name="Jenkins J."/>
            <person name="Podicheti R."/>
            <person name="Zhao M."/>
            <person name="Scheffler B.E."/>
            <person name="Stack J.C."/>
            <person name="Feltus F.A."/>
            <person name="Mustiga G.M."/>
            <person name="Amores F."/>
            <person name="Phillips W."/>
            <person name="Marelli J.P."/>
            <person name="May G.D."/>
            <person name="Shapiro H."/>
            <person name="Ma J."/>
            <person name="Bustamante C.D."/>
            <person name="Schnell R.J."/>
            <person name="Main D."/>
            <person name="Gilbert D."/>
            <person name="Parida L."/>
            <person name="Kuhn D.N."/>
        </authorList>
    </citation>
    <scope>NUCLEOTIDE SEQUENCE [LARGE SCALE GENOMIC DNA]</scope>
    <source>
        <strain evidence="2">cv. Matina 1-6</strain>
    </source>
</reference>
<name>A0A061DNS6_THECC</name>
<gene>
    <name evidence="1" type="ORF">TCM_003182</name>
</gene>